<dbReference type="FunCoup" id="A0A6I9QR23">
    <property type="interactions" value="2213"/>
</dbReference>
<dbReference type="KEGG" id="egu:105039471"/>
<organism evidence="2 3">
    <name type="scientific">Elaeis guineensis var. tenera</name>
    <name type="common">Oil palm</name>
    <dbReference type="NCBI Taxonomy" id="51953"/>
    <lineage>
        <taxon>Eukaryota</taxon>
        <taxon>Viridiplantae</taxon>
        <taxon>Streptophyta</taxon>
        <taxon>Embryophyta</taxon>
        <taxon>Tracheophyta</taxon>
        <taxon>Spermatophyta</taxon>
        <taxon>Magnoliopsida</taxon>
        <taxon>Liliopsida</taxon>
        <taxon>Arecaceae</taxon>
        <taxon>Arecoideae</taxon>
        <taxon>Cocoseae</taxon>
        <taxon>Elaeidinae</taxon>
        <taxon>Elaeis</taxon>
    </lineage>
</organism>
<gene>
    <name evidence="3" type="primary">LOC105039471</name>
</gene>
<dbReference type="GeneID" id="105039471"/>
<evidence type="ECO:0000313" key="2">
    <source>
        <dbReference type="Proteomes" id="UP000504607"/>
    </source>
</evidence>
<dbReference type="OrthoDB" id="1894403at2759"/>
<proteinExistence type="predicted"/>
<protein>
    <submittedName>
        <fullName evidence="3">Uncharacterized protein LOC105039471</fullName>
    </submittedName>
</protein>
<dbReference type="InParanoid" id="A0A6I9QR23"/>
<feature type="region of interest" description="Disordered" evidence="1">
    <location>
        <begin position="465"/>
        <end position="511"/>
    </location>
</feature>
<evidence type="ECO:0000256" key="1">
    <source>
        <dbReference type="SAM" id="MobiDB-lite"/>
    </source>
</evidence>
<dbReference type="AlphaFoldDB" id="A0A6I9QR23"/>
<dbReference type="RefSeq" id="XP_010913932.1">
    <property type="nucleotide sequence ID" value="XM_010915630.3"/>
</dbReference>
<sequence length="511" mass="56441">MEDDEGAYRLGSDPTPARPAIVSFGLLSARRLSSCFSEPSRVVPVARRTLAWVSLQGRLVGAQESTSAKAVGQGLRPVEAAAWELFSPLHRVLIVAIVAVAVAESKKAQKISQLQRSVDIRDQVLLSMQKKLDDLCEQLNSSKYESMGNARQAVPVDNQFVADGMLKQKGAEFCSPDHPFPELIPESGIIPNSKNLSNWTRDVNEMDTTKEDVFKTSHANIGEQEERRMSDLSDICSSITSSMDIQLSALAEEQEFYNLKKECEEKDATIKELTAAAHASSATASKRTVELEEIIKRKNMVITRLKKDMVVLEQKAIQLTRLQRQSSAASNISLQLPVMTNNILYDLSSTSPSSSDSESSVEHKECQHRSLVTHNSPEWCKLGAVTSPTSAKSCGSSSILTDRFPKQHSVSPAKDSCDPHKYDTVQDCNIVAIKSQAQPSAKSASSLSRTRESFLKRRSVNHVVQNYSTHRADSAVALKPKRSESTGGDFKRARRHNHSESKCRASQKRWV</sequence>
<accession>A0A6I9QR23</accession>
<dbReference type="PANTHER" id="PTHR35507:SF1">
    <property type="entry name" value="TMF_TATA_BD DOMAIN-CONTAINING PROTEIN"/>
    <property type="match status" value="1"/>
</dbReference>
<keyword evidence="2" id="KW-1185">Reference proteome</keyword>
<dbReference type="PANTHER" id="PTHR35507">
    <property type="entry name" value="OS09G0488600 PROTEIN"/>
    <property type="match status" value="1"/>
</dbReference>
<name>A0A6I9QR23_ELAGV</name>
<evidence type="ECO:0000313" key="3">
    <source>
        <dbReference type="RefSeq" id="XP_010913932.1"/>
    </source>
</evidence>
<dbReference type="Proteomes" id="UP000504607">
    <property type="component" value="Chromosome 2"/>
</dbReference>
<reference evidence="3" key="1">
    <citation type="submission" date="2025-08" db="UniProtKB">
        <authorList>
            <consortium name="RefSeq"/>
        </authorList>
    </citation>
    <scope>IDENTIFICATION</scope>
</reference>